<feature type="transmembrane region" description="Helical" evidence="1">
    <location>
        <begin position="50"/>
        <end position="69"/>
    </location>
</feature>
<evidence type="ECO:0000313" key="2">
    <source>
        <dbReference type="EMBL" id="WWF05301.1"/>
    </source>
</evidence>
<gene>
    <name evidence="2" type="ORF">N5P18_00045</name>
</gene>
<dbReference type="EMBL" id="CP104874">
    <property type="protein sequence ID" value="WWF05301.1"/>
    <property type="molecule type" value="Genomic_DNA"/>
</dbReference>
<protein>
    <recommendedName>
        <fullName evidence="4">PH domain-containing protein</fullName>
    </recommendedName>
</protein>
<evidence type="ECO:0000256" key="1">
    <source>
        <dbReference type="SAM" id="Phobius"/>
    </source>
</evidence>
<feature type="transmembrane region" description="Helical" evidence="1">
    <location>
        <begin position="21"/>
        <end position="44"/>
    </location>
</feature>
<reference evidence="2 3" key="1">
    <citation type="submission" date="2022-09" db="EMBL/GenBank/DDBJ databases">
        <title>Complete genome sequence of Janibacter terrae strain COS04-44, PCL-degrading bacteria isolated from oil spilled coast.</title>
        <authorList>
            <person name="Park H."/>
            <person name="Kim J.Y."/>
            <person name="An S.H."/>
            <person name="Lee C.M."/>
            <person name="Weon H.-Y."/>
        </authorList>
    </citation>
    <scope>NUCLEOTIDE SEQUENCE [LARGE SCALE GENOMIC DNA]</scope>
    <source>
        <strain evidence="2 3">COS04-44</strain>
    </source>
</reference>
<dbReference type="Proteomes" id="UP001381003">
    <property type="component" value="Chromosome"/>
</dbReference>
<sequence>MSTDDAARLARGEELEYRAARVGMVFVLMFCLGFTVIGLCLLGGEGLLRMLGVALIVFFGAVGIPVAVWRLARPGVHVRVSAAEGVWIRELGAWIPWSHIVSVGRGRVAARPVVELHLRDGRTVEIPQTISASPLDVHPVLAAEHARQS</sequence>
<keyword evidence="1" id="KW-0472">Membrane</keyword>
<keyword evidence="1" id="KW-0812">Transmembrane</keyword>
<keyword evidence="1" id="KW-1133">Transmembrane helix</keyword>
<proteinExistence type="predicted"/>
<name>A0ABZ2FDV5_9MICO</name>
<evidence type="ECO:0008006" key="4">
    <source>
        <dbReference type="Google" id="ProtNLM"/>
    </source>
</evidence>
<evidence type="ECO:0000313" key="3">
    <source>
        <dbReference type="Proteomes" id="UP001381003"/>
    </source>
</evidence>
<accession>A0ABZ2FDV5</accession>
<keyword evidence="3" id="KW-1185">Reference proteome</keyword>
<organism evidence="2 3">
    <name type="scientific">Janibacter terrae</name>
    <dbReference type="NCBI Taxonomy" id="103817"/>
    <lineage>
        <taxon>Bacteria</taxon>
        <taxon>Bacillati</taxon>
        <taxon>Actinomycetota</taxon>
        <taxon>Actinomycetes</taxon>
        <taxon>Micrococcales</taxon>
        <taxon>Intrasporangiaceae</taxon>
        <taxon>Janibacter</taxon>
    </lineage>
</organism>
<dbReference type="RefSeq" id="WP_068324936.1">
    <property type="nucleotide sequence ID" value="NZ_CP104874.1"/>
</dbReference>